<gene>
    <name evidence="2" type="ORF">MACJ_002792</name>
</gene>
<reference evidence="2" key="1">
    <citation type="submission" date="2022-07" db="EMBL/GenBank/DDBJ databases">
        <title>Evaluation of T. orientalis genome assembly methods using nanopore sequencing and analysis of variation between genomes.</title>
        <authorList>
            <person name="Yam J."/>
            <person name="Micallef M.L."/>
            <person name="Liu M."/>
            <person name="Djordjevic S.P."/>
            <person name="Bogema D.R."/>
            <person name="Jenkins C."/>
        </authorList>
    </citation>
    <scope>NUCLEOTIDE SEQUENCE</scope>
    <source>
        <strain evidence="2">Fish Creek</strain>
    </source>
</reference>
<proteinExistence type="predicted"/>
<name>A0A976M6I7_THEOR</name>
<accession>A0A976M6I7</accession>
<keyword evidence="1" id="KW-0472">Membrane</keyword>
<dbReference type="AlphaFoldDB" id="A0A976M6I7"/>
<keyword evidence="1" id="KW-1133">Transmembrane helix</keyword>
<keyword evidence="1" id="KW-0812">Transmembrane</keyword>
<protein>
    <submittedName>
        <fullName evidence="2">Uncharacterized protein</fullName>
    </submittedName>
</protein>
<dbReference type="OrthoDB" id="10376611at2759"/>
<evidence type="ECO:0000313" key="3">
    <source>
        <dbReference type="Proteomes" id="UP000244803"/>
    </source>
</evidence>
<dbReference type="EMBL" id="CP056067">
    <property type="protein sequence ID" value="UKJ89541.2"/>
    <property type="molecule type" value="Genomic_DNA"/>
</dbReference>
<organism evidence="2 3">
    <name type="scientific">Theileria orientalis</name>
    <dbReference type="NCBI Taxonomy" id="68886"/>
    <lineage>
        <taxon>Eukaryota</taxon>
        <taxon>Sar</taxon>
        <taxon>Alveolata</taxon>
        <taxon>Apicomplexa</taxon>
        <taxon>Aconoidasida</taxon>
        <taxon>Piroplasmida</taxon>
        <taxon>Theileriidae</taxon>
        <taxon>Theileria</taxon>
    </lineage>
</organism>
<evidence type="ECO:0000313" key="2">
    <source>
        <dbReference type="EMBL" id="UKJ89541.2"/>
    </source>
</evidence>
<dbReference type="Proteomes" id="UP000244803">
    <property type="component" value="Chromosome 4"/>
</dbReference>
<sequence>MLDSSVKSNRIFNTGYVTNFHKFVCDQFDQFIKEVIINSRVKAKDKISLLDEKLLLVDEYKSRYAGTIQFLSKKIEDLKGQLDPANGDSPDLAAASDTEVNRRSCLIRVYTYKIKVLGACVAILNGVRVKLTVIRRVLCLGTQDHKSFPALLCASLSLPISFLFGFQGFVVLKSLSSHMPLISRFELELSFATLTCIYLVE</sequence>
<feature type="transmembrane region" description="Helical" evidence="1">
    <location>
        <begin position="148"/>
        <end position="169"/>
    </location>
</feature>
<evidence type="ECO:0000256" key="1">
    <source>
        <dbReference type="SAM" id="Phobius"/>
    </source>
</evidence>